<name>A0A833RSS3_9HYME</name>
<organism evidence="1 2">
    <name type="scientific">Frieseomelitta varia</name>
    <dbReference type="NCBI Taxonomy" id="561572"/>
    <lineage>
        <taxon>Eukaryota</taxon>
        <taxon>Metazoa</taxon>
        <taxon>Ecdysozoa</taxon>
        <taxon>Arthropoda</taxon>
        <taxon>Hexapoda</taxon>
        <taxon>Insecta</taxon>
        <taxon>Pterygota</taxon>
        <taxon>Neoptera</taxon>
        <taxon>Endopterygota</taxon>
        <taxon>Hymenoptera</taxon>
        <taxon>Apocrita</taxon>
        <taxon>Aculeata</taxon>
        <taxon>Apoidea</taxon>
        <taxon>Anthophila</taxon>
        <taxon>Apidae</taxon>
        <taxon>Frieseomelitta</taxon>
    </lineage>
</organism>
<protein>
    <submittedName>
        <fullName evidence="1">Uncharacterized protein</fullName>
    </submittedName>
</protein>
<accession>A0A833RSS3</accession>
<dbReference type="Proteomes" id="UP000655588">
    <property type="component" value="Unassembled WGS sequence"/>
</dbReference>
<dbReference type="AlphaFoldDB" id="A0A833RSS3"/>
<comment type="caution">
    <text evidence="1">The sequence shown here is derived from an EMBL/GenBank/DDBJ whole genome shotgun (WGS) entry which is preliminary data.</text>
</comment>
<sequence>MNLILLVRDNKYEKSEDNNGCKNNEINQKFTNQRGQIKGNAPCTCPMSYCAMMTTEIKQSIGTK</sequence>
<evidence type="ECO:0000313" key="2">
    <source>
        <dbReference type="Proteomes" id="UP000655588"/>
    </source>
</evidence>
<dbReference type="EMBL" id="WNWW01000206">
    <property type="protein sequence ID" value="KAF3428709.1"/>
    <property type="molecule type" value="Genomic_DNA"/>
</dbReference>
<gene>
    <name evidence="1" type="ORF">E2986_13467</name>
</gene>
<evidence type="ECO:0000313" key="1">
    <source>
        <dbReference type="EMBL" id="KAF3428709.1"/>
    </source>
</evidence>
<proteinExistence type="predicted"/>
<keyword evidence="2" id="KW-1185">Reference proteome</keyword>
<reference evidence="1" key="1">
    <citation type="submission" date="2019-11" db="EMBL/GenBank/DDBJ databases">
        <title>The nuclear and mitochondrial genomes of Frieseomelitta varia - a highly eusocial stingless bee (Meliponini) with a permanently sterile worker caste.</title>
        <authorList>
            <person name="Freitas F.C.P."/>
            <person name="Lourenco A.P."/>
            <person name="Nunes F.M.F."/>
            <person name="Paschoal A.R."/>
            <person name="Abreu F.C.P."/>
            <person name="Barbin F.O."/>
            <person name="Bataglia L."/>
            <person name="Cardoso-Junior C.A.M."/>
            <person name="Cervoni M.S."/>
            <person name="Silva S.R."/>
            <person name="Dalarmi F."/>
            <person name="Del Lama M.A."/>
            <person name="Depintor T.S."/>
            <person name="Ferreira K.M."/>
            <person name="Goria P.S."/>
            <person name="Jaskot M.C."/>
            <person name="Lago D.C."/>
            <person name="Luna-Lucena D."/>
            <person name="Moda L.M."/>
            <person name="Nascimento L."/>
            <person name="Pedrino M."/>
            <person name="Rabico F.O."/>
            <person name="Sanches F.C."/>
            <person name="Santos D.E."/>
            <person name="Santos C.G."/>
            <person name="Vieira J."/>
            <person name="Lopes T.F."/>
            <person name="Barchuk A.R."/>
            <person name="Hartfelder K."/>
            <person name="Simoes Z.L.P."/>
            <person name="Bitondi M.M.G."/>
            <person name="Pinheiro D.G."/>
        </authorList>
    </citation>
    <scope>NUCLEOTIDE SEQUENCE</scope>
    <source>
        <strain evidence="1">USP_RPSP 00005682</strain>
        <tissue evidence="1">Whole individual</tissue>
    </source>
</reference>